<dbReference type="SUPFAM" id="SSF52540">
    <property type="entry name" value="P-loop containing nucleoside triphosphate hydrolases"/>
    <property type="match status" value="1"/>
</dbReference>
<dbReference type="Pfam" id="PF00004">
    <property type="entry name" value="AAA"/>
    <property type="match status" value="1"/>
</dbReference>
<dbReference type="GO" id="GO:0005524">
    <property type="term" value="F:ATP binding"/>
    <property type="evidence" value="ECO:0007669"/>
    <property type="project" value="InterPro"/>
</dbReference>
<dbReference type="Gene3D" id="3.40.50.300">
    <property type="entry name" value="P-loop containing nucleotide triphosphate hydrolases"/>
    <property type="match status" value="1"/>
</dbReference>
<dbReference type="AlphaFoldDB" id="A0A915Q0B2"/>
<evidence type="ECO:0000259" key="1">
    <source>
        <dbReference type="Pfam" id="PF00004"/>
    </source>
</evidence>
<accession>A0A915Q0B2</accession>
<sequence>MPFLFRIQNYCGNLKTATISRVLPEILLKDVFLLELDILAVFRLNYSQSKSEVITVSSVSNFETGKTTYALLIELSITSSHFVELRNCLKQYDPRHCVISPRLYQFISGEYEWIKISPLPKHHICQLGTLEVLSEGNVPENFNECLRNHLWKTCQHYPIIVPIDGLKMEMNLTSGARMQCHIRPRQDERTDQKPQKCFIFTNDVFPSLEYSNNESKKDSSVKLQRTNVSEDVHQVVANFGEWKNEAIEFSFQIAFIERYYAYITYHLENSIFSSSDNIFIVGNKSVGKTTILHLLAEKLFRSHLAVYSEYLYCSDWSGKTIEKFQDALKASVTRLRRRYPSVLFLDNLDFLLHSQDEDMRNVRLERCAERKFANSKLRPYANQF</sequence>
<keyword evidence="2" id="KW-1185">Reference proteome</keyword>
<dbReference type="GO" id="GO:0016887">
    <property type="term" value="F:ATP hydrolysis activity"/>
    <property type="evidence" value="ECO:0007669"/>
    <property type="project" value="InterPro"/>
</dbReference>
<evidence type="ECO:0000313" key="3">
    <source>
        <dbReference type="WBParaSite" id="sdigi.contig68.g3510.t1"/>
    </source>
</evidence>
<proteinExistence type="predicted"/>
<organism evidence="2 3">
    <name type="scientific">Setaria digitata</name>
    <dbReference type="NCBI Taxonomy" id="48799"/>
    <lineage>
        <taxon>Eukaryota</taxon>
        <taxon>Metazoa</taxon>
        <taxon>Ecdysozoa</taxon>
        <taxon>Nematoda</taxon>
        <taxon>Chromadorea</taxon>
        <taxon>Rhabditida</taxon>
        <taxon>Spirurina</taxon>
        <taxon>Spiruromorpha</taxon>
        <taxon>Filarioidea</taxon>
        <taxon>Setariidae</taxon>
        <taxon>Setaria</taxon>
    </lineage>
</organism>
<feature type="domain" description="ATPase AAA-type core" evidence="1">
    <location>
        <begin position="279"/>
        <end position="359"/>
    </location>
</feature>
<dbReference type="Proteomes" id="UP000887581">
    <property type="component" value="Unplaced"/>
</dbReference>
<reference evidence="3" key="1">
    <citation type="submission" date="2022-11" db="UniProtKB">
        <authorList>
            <consortium name="WormBaseParasite"/>
        </authorList>
    </citation>
    <scope>IDENTIFICATION</scope>
</reference>
<evidence type="ECO:0000313" key="2">
    <source>
        <dbReference type="Proteomes" id="UP000887581"/>
    </source>
</evidence>
<dbReference type="WBParaSite" id="sdigi.contig68.g3510.t1">
    <property type="protein sequence ID" value="sdigi.contig68.g3510.t1"/>
    <property type="gene ID" value="sdigi.contig68.g3510"/>
</dbReference>
<dbReference type="InterPro" id="IPR027417">
    <property type="entry name" value="P-loop_NTPase"/>
</dbReference>
<name>A0A915Q0B2_9BILA</name>
<protein>
    <submittedName>
        <fullName evidence="3">ATPase AAA-type core domain-containing protein</fullName>
    </submittedName>
</protein>
<dbReference type="InterPro" id="IPR003959">
    <property type="entry name" value="ATPase_AAA_core"/>
</dbReference>